<dbReference type="SUPFAM" id="SSF51338">
    <property type="entry name" value="Composite domain of metallo-dependent hydrolases"/>
    <property type="match status" value="1"/>
</dbReference>
<dbReference type="InterPro" id="IPR011059">
    <property type="entry name" value="Metal-dep_hydrolase_composite"/>
</dbReference>
<reference evidence="10 11" key="1">
    <citation type="submission" date="2011-10" db="EMBL/GenBank/DDBJ databases">
        <title>The Genome Sequence of Fusobacterium sp. 4_1_13.</title>
        <authorList>
            <consortium name="The Broad Institute Genome Sequencing Platform"/>
            <person name="Earl A."/>
            <person name="Ward D."/>
            <person name="Feldgarden M."/>
            <person name="Gevers D."/>
            <person name="Strauss J."/>
            <person name="Ambrose C."/>
            <person name="Allen-Vercoe E."/>
            <person name="Young S.K."/>
            <person name="Zeng Q."/>
            <person name="Gargeya S."/>
            <person name="Fitzgerald M."/>
            <person name="Haas B."/>
            <person name="Abouelleil A."/>
            <person name="Alvarado L."/>
            <person name="Arachchi H.M."/>
            <person name="Berlin A."/>
            <person name="Brown A."/>
            <person name="Chapman S.B."/>
            <person name="Chen Z."/>
            <person name="Dunbar C."/>
            <person name="Freedman E."/>
            <person name="Gearin G."/>
            <person name="Goldberg J."/>
            <person name="Griggs A."/>
            <person name="Gujja S."/>
            <person name="Heiman D."/>
            <person name="Howarth C."/>
            <person name="Larson L."/>
            <person name="Lui A."/>
            <person name="MacDonald P.J."/>
            <person name="Montmayeur A."/>
            <person name="Murphy C."/>
            <person name="Neiman D."/>
            <person name="Pearson M."/>
            <person name="Priest M."/>
            <person name="Roberts A."/>
            <person name="Saif S."/>
            <person name="Shea T."/>
            <person name="Shenoy N."/>
            <person name="Sisk P."/>
            <person name="Stolte C."/>
            <person name="Sykes S."/>
            <person name="Wortman J."/>
            <person name="Nusbaum C."/>
            <person name="Birren B."/>
        </authorList>
    </citation>
    <scope>NUCLEOTIDE SEQUENCE [LARGE SCALE GENOMIC DNA]</scope>
    <source>
        <strain evidence="10 11">4_1_13</strain>
    </source>
</reference>
<feature type="binding site" evidence="8">
    <location>
        <position position="199"/>
    </location>
    <ligand>
        <name>Zn(2+)</name>
        <dbReference type="ChEBI" id="CHEBI:29105"/>
    </ligand>
</feature>
<dbReference type="Pfam" id="PF01979">
    <property type="entry name" value="Amidohydro_1"/>
    <property type="match status" value="1"/>
</dbReference>
<dbReference type="InterPro" id="IPR032466">
    <property type="entry name" value="Metal_Hydrolase"/>
</dbReference>
<feature type="binding site" evidence="7">
    <location>
        <position position="255"/>
    </location>
    <ligand>
        <name>substrate</name>
    </ligand>
</feature>
<proteinExistence type="inferred from homology"/>
<sequence length="386" mass="42287">MEKILLKNAKLVLEDKLINGSILISENRIEKIFIDNANLSEFTFDEVIDLEGKYLGPAFIDVHTHGADGADAMDGSEEALKKISKYLVQEGTANFLATTLTSSKEILKDVLKVVANLQDKDIEGANIFGVHMEGPYFSVEYKGAQNDKYMKPAGIKELEEYLSIKDGLVKLFSISPHNLENLEAIKFLVDKGVIASVGHSGASYENVMKAIDLGLSHATHTYNGMKGFTHREPGVVGAVFNSDNIMAEIIFDKVHVHPEAVRTLIKIKGVDKVICITDSMSATGLAEGQYKLGELDVNVKDGQARLVSNNALAGSVLRMDIAFKNLIELGYSITDAFKMTSTNAAKEFKLNTGILKEGKDADLVVLDKDYKVCMTMVKGKIKFTNL</sequence>
<dbReference type="HOGENOM" id="CLU_032482_2_1_0"/>
<feature type="binding site" evidence="7">
    <location>
        <position position="144"/>
    </location>
    <ligand>
        <name>substrate</name>
    </ligand>
</feature>
<dbReference type="GO" id="GO:0008448">
    <property type="term" value="F:N-acetylglucosamine-6-phosphate deacetylase activity"/>
    <property type="evidence" value="ECO:0007669"/>
    <property type="project" value="InterPro"/>
</dbReference>
<gene>
    <name evidence="10" type="ORF">FSCG_00629</name>
</gene>
<feature type="domain" description="Amidohydrolase-related" evidence="9">
    <location>
        <begin position="57"/>
        <end position="381"/>
    </location>
</feature>
<keyword evidence="2 8" id="KW-0479">Metal-binding</keyword>
<dbReference type="PANTHER" id="PTHR11113">
    <property type="entry name" value="N-ACETYLGLUCOSAMINE-6-PHOSPHATE DEACETYLASE"/>
    <property type="match status" value="1"/>
</dbReference>
<evidence type="ECO:0000259" key="9">
    <source>
        <dbReference type="Pfam" id="PF01979"/>
    </source>
</evidence>
<dbReference type="Gene3D" id="2.30.40.10">
    <property type="entry name" value="Urease, subunit C, domain 1"/>
    <property type="match status" value="1"/>
</dbReference>
<feature type="active site" description="Proton donor/acceptor" evidence="6">
    <location>
        <position position="278"/>
    </location>
</feature>
<feature type="binding site" evidence="7">
    <location>
        <begin position="312"/>
        <end position="314"/>
    </location>
    <ligand>
        <name>substrate</name>
    </ligand>
</feature>
<evidence type="ECO:0000256" key="2">
    <source>
        <dbReference type="ARBA" id="ARBA00022723"/>
    </source>
</evidence>
<evidence type="ECO:0000256" key="4">
    <source>
        <dbReference type="ARBA" id="ARBA00023277"/>
    </source>
</evidence>
<dbReference type="eggNOG" id="COG1820">
    <property type="taxonomic scope" value="Bacteria"/>
</dbReference>
<dbReference type="NCBIfam" id="TIGR00221">
    <property type="entry name" value="nagA"/>
    <property type="match status" value="1"/>
</dbReference>
<evidence type="ECO:0000256" key="6">
    <source>
        <dbReference type="PIRSR" id="PIRSR038994-1"/>
    </source>
</evidence>
<dbReference type="EMBL" id="ACDE02000012">
    <property type="protein sequence ID" value="EEO39916.1"/>
    <property type="molecule type" value="Genomic_DNA"/>
</dbReference>
<dbReference type="InterPro" id="IPR006680">
    <property type="entry name" value="Amidohydro-rel"/>
</dbReference>
<comment type="similarity">
    <text evidence="1 5">Belongs to the metallo-dependent hydrolases superfamily. NagA family.</text>
</comment>
<keyword evidence="3 5" id="KW-0378">Hydrolase</keyword>
<dbReference type="Proteomes" id="UP000004925">
    <property type="component" value="Unassembled WGS sequence"/>
</dbReference>
<feature type="binding site" evidence="7">
    <location>
        <begin position="223"/>
        <end position="224"/>
    </location>
    <ligand>
        <name>substrate</name>
    </ligand>
</feature>
<evidence type="ECO:0000256" key="7">
    <source>
        <dbReference type="PIRSR" id="PIRSR038994-2"/>
    </source>
</evidence>
<evidence type="ECO:0000256" key="3">
    <source>
        <dbReference type="ARBA" id="ARBA00022801"/>
    </source>
</evidence>
<dbReference type="GO" id="GO:0046872">
    <property type="term" value="F:metal ion binding"/>
    <property type="evidence" value="ECO:0007669"/>
    <property type="project" value="UniProtKB-KW"/>
</dbReference>
<evidence type="ECO:0000256" key="5">
    <source>
        <dbReference type="PIRNR" id="PIRNR038994"/>
    </source>
</evidence>
<dbReference type="PANTHER" id="PTHR11113:SF14">
    <property type="entry name" value="N-ACETYLGLUCOSAMINE-6-PHOSPHATE DEACETYLASE"/>
    <property type="match status" value="1"/>
</dbReference>
<evidence type="ECO:0000256" key="8">
    <source>
        <dbReference type="PIRSR" id="PIRSR038994-3"/>
    </source>
</evidence>
<evidence type="ECO:0000256" key="1">
    <source>
        <dbReference type="ARBA" id="ARBA00010716"/>
    </source>
</evidence>
<dbReference type="InterPro" id="IPR003764">
    <property type="entry name" value="GlcNAc_6-P_deAcase"/>
</dbReference>
<dbReference type="AlphaFoldDB" id="A0A0M1VTK5"/>
<evidence type="ECO:0000313" key="10">
    <source>
        <dbReference type="EMBL" id="EEO39916.1"/>
    </source>
</evidence>
<protein>
    <submittedName>
        <fullName evidence="10">N-acetylglucosamine-6-phosphate deacetylase</fullName>
    </submittedName>
</protein>
<feature type="binding site" evidence="8">
    <location>
        <position position="220"/>
    </location>
    <ligand>
        <name>Zn(2+)</name>
        <dbReference type="ChEBI" id="CHEBI:29105"/>
    </ligand>
</feature>
<feature type="binding site" evidence="8">
    <location>
        <position position="133"/>
    </location>
    <ligand>
        <name>Zn(2+)</name>
        <dbReference type="ChEBI" id="CHEBI:29105"/>
    </ligand>
</feature>
<comment type="cofactor">
    <cofactor evidence="8">
        <name>a divalent metal cation</name>
        <dbReference type="ChEBI" id="CHEBI:60240"/>
    </cofactor>
    <text evidence="8">Binds 1 divalent metal cation per subunit.</text>
</comment>
<organism evidence="10 11">
    <name type="scientific">Fusobacterium vincentii 4_1_13</name>
    <dbReference type="NCBI Taxonomy" id="469606"/>
    <lineage>
        <taxon>Bacteria</taxon>
        <taxon>Fusobacteriati</taxon>
        <taxon>Fusobacteriota</taxon>
        <taxon>Fusobacteriia</taxon>
        <taxon>Fusobacteriales</taxon>
        <taxon>Fusobacteriaceae</taxon>
        <taxon>Fusobacterium</taxon>
    </lineage>
</organism>
<evidence type="ECO:0000313" key="11">
    <source>
        <dbReference type="Proteomes" id="UP000004925"/>
    </source>
</evidence>
<dbReference type="Gene3D" id="3.20.20.140">
    <property type="entry name" value="Metal-dependent hydrolases"/>
    <property type="match status" value="1"/>
</dbReference>
<accession>A0A0M1VTK5</accession>
<dbReference type="CDD" id="cd00854">
    <property type="entry name" value="NagA"/>
    <property type="match status" value="1"/>
</dbReference>
<dbReference type="FunFam" id="3.20.20.140:FF:000004">
    <property type="entry name" value="N-acetylglucosamine-6-phosphate deacetylase"/>
    <property type="match status" value="1"/>
</dbReference>
<dbReference type="SUPFAM" id="SSF51556">
    <property type="entry name" value="Metallo-dependent hydrolases"/>
    <property type="match status" value="1"/>
</dbReference>
<dbReference type="PIRSF" id="PIRSF038994">
    <property type="entry name" value="NagA"/>
    <property type="match status" value="1"/>
</dbReference>
<dbReference type="GO" id="GO:0006046">
    <property type="term" value="P:N-acetylglucosamine catabolic process"/>
    <property type="evidence" value="ECO:0007669"/>
    <property type="project" value="TreeGrafter"/>
</dbReference>
<name>A0A0M1VTK5_FUSVC</name>
<comment type="caution">
    <text evidence="10">The sequence shown here is derived from an EMBL/GenBank/DDBJ whole genome shotgun (WGS) entry which is preliminary data.</text>
</comment>
<keyword evidence="4 5" id="KW-0119">Carbohydrate metabolism</keyword>
<dbReference type="RefSeq" id="WP_008802762.1">
    <property type="nucleotide sequence ID" value="NZ_KQ235735.1"/>
</dbReference>
<feature type="binding site" evidence="7">
    <location>
        <position position="231"/>
    </location>
    <ligand>
        <name>substrate</name>
    </ligand>
</feature>